<feature type="domain" description="RagB/SusD" evidence="6">
    <location>
        <begin position="348"/>
        <end position="479"/>
    </location>
</feature>
<gene>
    <name evidence="8" type="ORF">ECE50_012670</name>
</gene>
<evidence type="ECO:0000256" key="5">
    <source>
        <dbReference type="ARBA" id="ARBA00023237"/>
    </source>
</evidence>
<dbReference type="OrthoDB" id="1147023at2"/>
<dbReference type="InterPro" id="IPR033985">
    <property type="entry name" value="SusD-like_N"/>
</dbReference>
<evidence type="ECO:0000313" key="8">
    <source>
        <dbReference type="EMBL" id="NSL87693.1"/>
    </source>
</evidence>
<name>A0A3S1B0Q1_9BACT</name>
<dbReference type="InterPro" id="IPR012944">
    <property type="entry name" value="SusD_RagB_dom"/>
</dbReference>
<comment type="similarity">
    <text evidence="2">Belongs to the SusD family.</text>
</comment>
<proteinExistence type="inferred from homology"/>
<dbReference type="Gene3D" id="1.25.40.390">
    <property type="match status" value="1"/>
</dbReference>
<organism evidence="8 9">
    <name type="scientific">Chitinophaga solisilvae</name>
    <dbReference type="NCBI Taxonomy" id="1233460"/>
    <lineage>
        <taxon>Bacteria</taxon>
        <taxon>Pseudomonadati</taxon>
        <taxon>Bacteroidota</taxon>
        <taxon>Chitinophagia</taxon>
        <taxon>Chitinophagales</taxon>
        <taxon>Chitinophagaceae</taxon>
        <taxon>Chitinophaga</taxon>
    </lineage>
</organism>
<dbReference type="SUPFAM" id="SSF48452">
    <property type="entry name" value="TPR-like"/>
    <property type="match status" value="1"/>
</dbReference>
<keyword evidence="3" id="KW-0732">Signal</keyword>
<keyword evidence="5" id="KW-0998">Cell outer membrane</keyword>
<accession>A0A3S1B0Q1</accession>
<reference evidence="8" key="1">
    <citation type="submission" date="2020-05" db="EMBL/GenBank/DDBJ databases">
        <title>Chitinophaga laudate sp. nov., isolated from a tropical peat swamp.</title>
        <authorList>
            <person name="Goh C.B.S."/>
            <person name="Lee M.S."/>
            <person name="Parimannan S."/>
            <person name="Pasbakhsh P."/>
            <person name="Yule C.M."/>
            <person name="Rajandas H."/>
            <person name="Loke S."/>
            <person name="Croft L."/>
            <person name="Tan J.B.L."/>
        </authorList>
    </citation>
    <scope>NUCLEOTIDE SEQUENCE</scope>
    <source>
        <strain evidence="8">Mgbs1</strain>
    </source>
</reference>
<keyword evidence="4" id="KW-0472">Membrane</keyword>
<dbReference type="AlphaFoldDB" id="A0A3S1B0Q1"/>
<comment type="subcellular location">
    <subcellularLocation>
        <location evidence="1">Cell outer membrane</location>
    </subcellularLocation>
</comment>
<dbReference type="GO" id="GO:0009279">
    <property type="term" value="C:cell outer membrane"/>
    <property type="evidence" value="ECO:0007669"/>
    <property type="project" value="UniProtKB-SubCell"/>
</dbReference>
<evidence type="ECO:0000256" key="1">
    <source>
        <dbReference type="ARBA" id="ARBA00004442"/>
    </source>
</evidence>
<sequence length="489" mass="55255">MVQTELKIKTVAIYLFALCLTAAGCKKFTSEPYDNRAQLQTAEQYQQVLVNAYPVRHDLFTDILTDDFEYHAQLAQASNITDYLPMYQWKDDYPDGITTGPARAYEGFYQKIYLANLALEGIESASGSEEQKAAVRGEALLVRAYCHFILVNLFGMHYEAGTASTNLGIPLVTVNNRGNINTYRRNTVKEVYDQVESDIAQGIAQLKNGGAFVSANPYHFSVATGNALMARLKLYKGEWDQAVKYSEDVINERGYQVRRLADDIPFYTSNGMLFFATRYMDPASHPNILSLAYNPTMGPLVPTGYFICGFFPSDYMIAQYFAGNTDLRRRVFVSVGTVIDARYIALKFATQANSPSNTPIKTPYFNMEEVILTHAEAALRSNDANGVQKALNDVESIRKLRYAPYTPLNTGITKDELLEVVLLERRKELINEGLRWYDIKRLKLSVTHRLARGNTAVEVLKENDLRKAIQIPRMEQERNIPIASELNPR</sequence>
<evidence type="ECO:0000259" key="6">
    <source>
        <dbReference type="Pfam" id="PF07980"/>
    </source>
</evidence>
<dbReference type="EMBL" id="RIAR02000001">
    <property type="protein sequence ID" value="NSL87693.1"/>
    <property type="molecule type" value="Genomic_DNA"/>
</dbReference>
<dbReference type="RefSeq" id="WP_127036332.1">
    <property type="nucleotide sequence ID" value="NZ_JAABOK010000009.1"/>
</dbReference>
<protein>
    <submittedName>
        <fullName evidence="8">RagB/SusD family nutrient uptake outer membrane protein</fullName>
    </submittedName>
</protein>
<evidence type="ECO:0000259" key="7">
    <source>
        <dbReference type="Pfam" id="PF14322"/>
    </source>
</evidence>
<comment type="caution">
    <text evidence="8">The sequence shown here is derived from an EMBL/GenBank/DDBJ whole genome shotgun (WGS) entry which is preliminary data.</text>
</comment>
<evidence type="ECO:0000256" key="2">
    <source>
        <dbReference type="ARBA" id="ARBA00006275"/>
    </source>
</evidence>
<evidence type="ECO:0000256" key="4">
    <source>
        <dbReference type="ARBA" id="ARBA00023136"/>
    </source>
</evidence>
<keyword evidence="9" id="KW-1185">Reference proteome</keyword>
<dbReference type="PROSITE" id="PS51257">
    <property type="entry name" value="PROKAR_LIPOPROTEIN"/>
    <property type="match status" value="1"/>
</dbReference>
<dbReference type="Pfam" id="PF14322">
    <property type="entry name" value="SusD-like_3"/>
    <property type="match status" value="1"/>
</dbReference>
<dbReference type="Pfam" id="PF07980">
    <property type="entry name" value="SusD_RagB"/>
    <property type="match status" value="1"/>
</dbReference>
<feature type="domain" description="SusD-like N-terminal" evidence="7">
    <location>
        <begin position="39"/>
        <end position="208"/>
    </location>
</feature>
<dbReference type="InterPro" id="IPR011990">
    <property type="entry name" value="TPR-like_helical_dom_sf"/>
</dbReference>
<evidence type="ECO:0000256" key="3">
    <source>
        <dbReference type="ARBA" id="ARBA00022729"/>
    </source>
</evidence>
<dbReference type="Proteomes" id="UP000281028">
    <property type="component" value="Unassembled WGS sequence"/>
</dbReference>
<evidence type="ECO:0000313" key="9">
    <source>
        <dbReference type="Proteomes" id="UP000281028"/>
    </source>
</evidence>